<organism evidence="3 4">
    <name type="scientific">Ceriporiopsis subvermispora (strain B)</name>
    <name type="common">White-rot fungus</name>
    <name type="synonym">Gelatoporia subvermispora</name>
    <dbReference type="NCBI Taxonomy" id="914234"/>
    <lineage>
        <taxon>Eukaryota</taxon>
        <taxon>Fungi</taxon>
        <taxon>Dikarya</taxon>
        <taxon>Basidiomycota</taxon>
        <taxon>Agaricomycotina</taxon>
        <taxon>Agaricomycetes</taxon>
        <taxon>Polyporales</taxon>
        <taxon>Gelatoporiaceae</taxon>
        <taxon>Gelatoporia</taxon>
    </lineage>
</organism>
<dbReference type="EMBL" id="KB445824">
    <property type="protein sequence ID" value="EMD31061.1"/>
    <property type="molecule type" value="Genomic_DNA"/>
</dbReference>
<keyword evidence="4" id="KW-1185">Reference proteome</keyword>
<dbReference type="InterPro" id="IPR009027">
    <property type="entry name" value="Ribosomal_bL9/RNase_H1_N"/>
</dbReference>
<name>M2QX06_CERS8</name>
<proteinExistence type="predicted"/>
<evidence type="ECO:0000313" key="4">
    <source>
        <dbReference type="Proteomes" id="UP000016930"/>
    </source>
</evidence>
<dbReference type="InterPro" id="IPR037056">
    <property type="entry name" value="RNase_H1_N_sf"/>
</dbReference>
<dbReference type="InterPro" id="IPR011320">
    <property type="entry name" value="RNase_H1_N"/>
</dbReference>
<feature type="compositionally biased region" description="Basic and acidic residues" evidence="1">
    <location>
        <begin position="85"/>
        <end position="94"/>
    </location>
</feature>
<reference evidence="3 4" key="1">
    <citation type="journal article" date="2012" name="Proc. Natl. Acad. Sci. U.S.A.">
        <title>Comparative genomics of Ceriporiopsis subvermispora and Phanerochaete chrysosporium provide insight into selective ligninolysis.</title>
        <authorList>
            <person name="Fernandez-Fueyo E."/>
            <person name="Ruiz-Duenas F.J."/>
            <person name="Ferreira P."/>
            <person name="Floudas D."/>
            <person name="Hibbett D.S."/>
            <person name="Canessa P."/>
            <person name="Larrondo L.F."/>
            <person name="James T.Y."/>
            <person name="Seelenfreund D."/>
            <person name="Lobos S."/>
            <person name="Polanco R."/>
            <person name="Tello M."/>
            <person name="Honda Y."/>
            <person name="Watanabe T."/>
            <person name="Watanabe T."/>
            <person name="Ryu J.S."/>
            <person name="Kubicek C.P."/>
            <person name="Schmoll M."/>
            <person name="Gaskell J."/>
            <person name="Hammel K.E."/>
            <person name="St John F.J."/>
            <person name="Vanden Wymelenberg A."/>
            <person name="Sabat G."/>
            <person name="Splinter BonDurant S."/>
            <person name="Syed K."/>
            <person name="Yadav J.S."/>
            <person name="Doddapaneni H."/>
            <person name="Subramanian V."/>
            <person name="Lavin J.L."/>
            <person name="Oguiza J.A."/>
            <person name="Perez G."/>
            <person name="Pisabarro A.G."/>
            <person name="Ramirez L."/>
            <person name="Santoyo F."/>
            <person name="Master E."/>
            <person name="Coutinho P.M."/>
            <person name="Henrissat B."/>
            <person name="Lombard V."/>
            <person name="Magnuson J.K."/>
            <person name="Kuees U."/>
            <person name="Hori C."/>
            <person name="Igarashi K."/>
            <person name="Samejima M."/>
            <person name="Held B.W."/>
            <person name="Barry K.W."/>
            <person name="LaButti K.M."/>
            <person name="Lapidus A."/>
            <person name="Lindquist E.A."/>
            <person name="Lucas S.M."/>
            <person name="Riley R."/>
            <person name="Salamov A.A."/>
            <person name="Hoffmeister D."/>
            <person name="Schwenk D."/>
            <person name="Hadar Y."/>
            <person name="Yarden O."/>
            <person name="de Vries R.P."/>
            <person name="Wiebenga A."/>
            <person name="Stenlid J."/>
            <person name="Eastwood D."/>
            <person name="Grigoriev I.V."/>
            <person name="Berka R.M."/>
            <person name="Blanchette R.A."/>
            <person name="Kersten P."/>
            <person name="Martinez A.T."/>
            <person name="Vicuna R."/>
            <person name="Cullen D."/>
        </authorList>
    </citation>
    <scope>NUCLEOTIDE SEQUENCE [LARGE SCALE GENOMIC DNA]</scope>
    <source>
        <strain evidence="3 4">B</strain>
    </source>
</reference>
<dbReference type="AlphaFoldDB" id="M2QX06"/>
<dbReference type="OrthoDB" id="2757443at2759"/>
<evidence type="ECO:0000313" key="3">
    <source>
        <dbReference type="EMBL" id="EMD31061.1"/>
    </source>
</evidence>
<dbReference type="HOGENOM" id="CLU_1073627_0_0_1"/>
<dbReference type="SUPFAM" id="SSF55658">
    <property type="entry name" value="L9 N-domain-like"/>
    <property type="match status" value="1"/>
</dbReference>
<dbReference type="Gene3D" id="3.40.970.10">
    <property type="entry name" value="Ribonuclease H1, N-terminal domain"/>
    <property type="match status" value="1"/>
</dbReference>
<accession>M2QX06</accession>
<sequence length="259" mass="27818">MSYTAPRHKREWLREKHINTHLVCSLILVALDLLPSLPQLLVAMGGKGLDKLNDEVVEDVEEIVQSIADLLRAVLLNAIENQREEDAARIERPPSPRRRGHADHQARGGFSARGQVAAGGNGGLEHMMADLTNALVGMHKSQAKSDVETTCAGHAGRGSGAAAPNVPLQGPPQGAPAANARTYSNLPEGTVHIAPPRETNRWYVVTRGRLVGVFDTWASVAPHVIGVHSASFMRVGSRQEALAMFDNAYDTDGVAVIPM</sequence>
<gene>
    <name evidence="3" type="ORF">CERSUDRAFT_100705</name>
</gene>
<dbReference type="Pfam" id="PF01693">
    <property type="entry name" value="Cauli_VI"/>
    <property type="match status" value="1"/>
</dbReference>
<protein>
    <recommendedName>
        <fullName evidence="2">Ribonuclease H1 N-terminal domain-containing protein</fullName>
    </recommendedName>
</protein>
<feature type="domain" description="Ribonuclease H1 N-terminal" evidence="2">
    <location>
        <begin position="202"/>
        <end position="242"/>
    </location>
</feature>
<evidence type="ECO:0000256" key="1">
    <source>
        <dbReference type="SAM" id="MobiDB-lite"/>
    </source>
</evidence>
<dbReference type="Proteomes" id="UP000016930">
    <property type="component" value="Unassembled WGS sequence"/>
</dbReference>
<evidence type="ECO:0000259" key="2">
    <source>
        <dbReference type="Pfam" id="PF01693"/>
    </source>
</evidence>
<feature type="region of interest" description="Disordered" evidence="1">
    <location>
        <begin position="85"/>
        <end position="114"/>
    </location>
</feature>